<dbReference type="Proteomes" id="UP000664169">
    <property type="component" value="Unassembled WGS sequence"/>
</dbReference>
<evidence type="ECO:0000256" key="1">
    <source>
        <dbReference type="SAM" id="MobiDB-lite"/>
    </source>
</evidence>
<organism evidence="2 3">
    <name type="scientific">Gomphillus americanus</name>
    <dbReference type="NCBI Taxonomy" id="1940652"/>
    <lineage>
        <taxon>Eukaryota</taxon>
        <taxon>Fungi</taxon>
        <taxon>Dikarya</taxon>
        <taxon>Ascomycota</taxon>
        <taxon>Pezizomycotina</taxon>
        <taxon>Lecanoromycetes</taxon>
        <taxon>OSLEUM clade</taxon>
        <taxon>Ostropomycetidae</taxon>
        <taxon>Ostropales</taxon>
        <taxon>Graphidaceae</taxon>
        <taxon>Gomphilloideae</taxon>
        <taxon>Gomphillus</taxon>
    </lineage>
</organism>
<gene>
    <name evidence="2" type="ORF">GOMPHAMPRED_006379</name>
</gene>
<accession>A0A8H3FX71</accession>
<feature type="region of interest" description="Disordered" evidence="1">
    <location>
        <begin position="1"/>
        <end position="32"/>
    </location>
</feature>
<feature type="region of interest" description="Disordered" evidence="1">
    <location>
        <begin position="431"/>
        <end position="450"/>
    </location>
</feature>
<evidence type="ECO:0000313" key="3">
    <source>
        <dbReference type="Proteomes" id="UP000664169"/>
    </source>
</evidence>
<proteinExistence type="predicted"/>
<dbReference type="AlphaFoldDB" id="A0A8H3FX71"/>
<name>A0A8H3FX71_9LECA</name>
<protein>
    <submittedName>
        <fullName evidence="2">Uncharacterized protein</fullName>
    </submittedName>
</protein>
<comment type="caution">
    <text evidence="2">The sequence shown here is derived from an EMBL/GenBank/DDBJ whole genome shotgun (WGS) entry which is preliminary data.</text>
</comment>
<dbReference type="EMBL" id="CAJPDQ010000040">
    <property type="protein sequence ID" value="CAF9931710.1"/>
    <property type="molecule type" value="Genomic_DNA"/>
</dbReference>
<dbReference type="OrthoDB" id="4760831at2759"/>
<sequence>MSQRLPKINRSRKRAISTGSDPGGGGPRSAKKTAVSIHAVDDFAVFANDVKDAVSRVLPSPQPEFEKACVIGITFSHCDIPGVNNLTDRFLQRLHDMYGFKTERYFIDSKKSQTKNEDELADFLVGQIKINAPKSGGKTLMIAYFSGHGSRDRQHKRNLWIGGAADSHGTLIGARIRWRTHAFKLQNNIQWLQIMDCCNSGTASLEDGIELLGASTDDTGASGCAKSCFTQSLLNALDINQGDSVSMAQLLSTMLRDDEVLKHAEPIHHPPFDETEPYQKSAVFHSMIKAPSRLAPPSPPESKRAKVMLTVCLNKASTLPNASAWKAWLTSNIPPGIASIDILGTWETGSITVLVAVPVEIWAMIRPRHAYDFVSLYLGGFKQYAAPSQQPLFHAQRENIPPGQGFRGSGHTKEVEAVDLAMDRFEDQNQLDHTSKSGQHPKAQSPGGPSGYRRSYDLCSLGIVFIGDSSMDTNRGSARSGLNSIDQTKLRQVRDTLCTKKYSQRVAVAAGNSFAQVVDYCLRADAVDMGTNEESTADLDMEILMSHKIVGPLRRMELTLSAT</sequence>
<evidence type="ECO:0000313" key="2">
    <source>
        <dbReference type="EMBL" id="CAF9931710.1"/>
    </source>
</evidence>
<reference evidence="2" key="1">
    <citation type="submission" date="2021-03" db="EMBL/GenBank/DDBJ databases">
        <authorList>
            <person name="Tagirdzhanova G."/>
        </authorList>
    </citation>
    <scope>NUCLEOTIDE SEQUENCE</scope>
</reference>
<keyword evidence="3" id="KW-1185">Reference proteome</keyword>